<dbReference type="HOGENOM" id="CLU_157896_1_0_6"/>
<gene>
    <name evidence="2" type="ORF">KT71_00460</name>
</gene>
<feature type="transmembrane region" description="Helical" evidence="1">
    <location>
        <begin position="37"/>
        <end position="55"/>
    </location>
</feature>
<dbReference type="STRING" id="314285.KT71_00460"/>
<name>A4A5V6_9GAMM</name>
<dbReference type="eggNOG" id="COG4392">
    <property type="taxonomic scope" value="Bacteria"/>
</dbReference>
<feature type="transmembrane region" description="Helical" evidence="1">
    <location>
        <begin position="61"/>
        <end position="78"/>
    </location>
</feature>
<keyword evidence="1" id="KW-0812">Transmembrane</keyword>
<feature type="transmembrane region" description="Helical" evidence="1">
    <location>
        <begin position="6"/>
        <end position="25"/>
    </location>
</feature>
<keyword evidence="3" id="KW-1185">Reference proteome</keyword>
<protein>
    <submittedName>
        <fullName evidence="2">Putative membrane protein</fullName>
    </submittedName>
</protein>
<comment type="caution">
    <text evidence="2">The sequence shown here is derived from an EMBL/GenBank/DDBJ whole genome shotgun (WGS) entry which is preliminary data.</text>
</comment>
<reference evidence="2 3" key="2">
    <citation type="journal article" date="2009" name="PLoS ONE">
        <title>The photosynthetic apparatus and its regulation in the aerobic gammaproteobacterium Congregibacter litoralis gen. nov., sp. nov.</title>
        <authorList>
            <person name="Spring S."/>
            <person name="Lunsdorf H."/>
            <person name="Fuchs B.M."/>
            <person name="Tindall B.J."/>
        </authorList>
    </citation>
    <scope>NUCLEOTIDE SEQUENCE [LARGE SCALE GENOMIC DNA]</scope>
    <source>
        <strain evidence="2">KT71</strain>
    </source>
</reference>
<keyword evidence="1" id="KW-1133">Transmembrane helix</keyword>
<dbReference type="InterPro" id="IPR008407">
    <property type="entry name" value="Brnchd-chn_aa_trnsp_AzlD"/>
</dbReference>
<evidence type="ECO:0000313" key="2">
    <source>
        <dbReference type="EMBL" id="EAQ98403.1"/>
    </source>
</evidence>
<dbReference type="EMBL" id="AAOA02000002">
    <property type="protein sequence ID" value="EAQ98403.1"/>
    <property type="molecule type" value="Genomic_DNA"/>
</dbReference>
<sequence>MTQFIAIVLAGLGTYLSRAIFIIALADRRFPPLALRALEYVAPAVMGALIVSMLTSAEGEVLIAAPELAGLSAAALVAWRTRNHILTLLAGMTVFWSVAAVVV</sequence>
<dbReference type="Proteomes" id="UP000019205">
    <property type="component" value="Chromosome"/>
</dbReference>
<organism evidence="2 3">
    <name type="scientific">Congregibacter litoralis KT71</name>
    <dbReference type="NCBI Taxonomy" id="314285"/>
    <lineage>
        <taxon>Bacteria</taxon>
        <taxon>Pseudomonadati</taxon>
        <taxon>Pseudomonadota</taxon>
        <taxon>Gammaproteobacteria</taxon>
        <taxon>Cellvibrionales</taxon>
        <taxon>Halieaceae</taxon>
        <taxon>Congregibacter</taxon>
    </lineage>
</organism>
<accession>A4A5V6</accession>
<feature type="transmembrane region" description="Helical" evidence="1">
    <location>
        <begin position="85"/>
        <end position="102"/>
    </location>
</feature>
<dbReference type="AlphaFoldDB" id="A4A5V6"/>
<dbReference type="RefSeq" id="WP_008292473.1">
    <property type="nucleotide sequence ID" value="NZ_CM002299.1"/>
</dbReference>
<keyword evidence="1" id="KW-0472">Membrane</keyword>
<evidence type="ECO:0000256" key="1">
    <source>
        <dbReference type="SAM" id="Phobius"/>
    </source>
</evidence>
<reference evidence="2 3" key="1">
    <citation type="journal article" date="2007" name="Proc. Natl. Acad. Sci. U.S.A.">
        <title>Characterization of a marine gammaproteobacterium capable of aerobic anoxygenic photosynthesis.</title>
        <authorList>
            <person name="Fuchs B.M."/>
            <person name="Spring S."/>
            <person name="Teeling H."/>
            <person name="Quast C."/>
            <person name="Wulf J."/>
            <person name="Schattenhofer M."/>
            <person name="Yan S."/>
            <person name="Ferriera S."/>
            <person name="Johnson J."/>
            <person name="Glockner F.O."/>
            <person name="Amann R."/>
        </authorList>
    </citation>
    <scope>NUCLEOTIDE SEQUENCE [LARGE SCALE GENOMIC DNA]</scope>
    <source>
        <strain evidence="2">KT71</strain>
    </source>
</reference>
<evidence type="ECO:0000313" key="3">
    <source>
        <dbReference type="Proteomes" id="UP000019205"/>
    </source>
</evidence>
<dbReference type="Pfam" id="PF05437">
    <property type="entry name" value="AzlD"/>
    <property type="match status" value="1"/>
</dbReference>
<dbReference type="OrthoDB" id="5737698at2"/>
<proteinExistence type="predicted"/>